<keyword evidence="1" id="KW-0812">Transmembrane</keyword>
<organism evidence="2 3">
    <name type="scientific">Flavobacterium azizsancarii</name>
    <dbReference type="NCBI Taxonomy" id="2961580"/>
    <lineage>
        <taxon>Bacteria</taxon>
        <taxon>Pseudomonadati</taxon>
        <taxon>Bacteroidota</taxon>
        <taxon>Flavobacteriia</taxon>
        <taxon>Flavobacteriales</taxon>
        <taxon>Flavobacteriaceae</taxon>
        <taxon>Flavobacterium</taxon>
    </lineage>
</organism>
<evidence type="ECO:0000313" key="3">
    <source>
        <dbReference type="Proteomes" id="UP001212170"/>
    </source>
</evidence>
<sequence length="178" mass="20699">MIYIERKKDVERLNEKAMFTNISWSNYIIAVSVLLFIWYLVLGFRFYYPELKEILNGEKTLNLTSFKSNRNEMPAVNFPKDSNVENLEFSSCSEPFDTLADAKELSDRIKGAIAESAERNFSLEEFQNYLKLLLKEYPFVKISALREKVNTLIVAGCQRYPQLLLTVSQADALWEETI</sequence>
<keyword evidence="3" id="KW-1185">Reference proteome</keyword>
<evidence type="ECO:0000256" key="1">
    <source>
        <dbReference type="SAM" id="Phobius"/>
    </source>
</evidence>
<gene>
    <name evidence="2" type="ORF">NJT12_06240</name>
</gene>
<comment type="caution">
    <text evidence="2">The sequence shown here is derived from an EMBL/GenBank/DDBJ whole genome shotgun (WGS) entry which is preliminary data.</text>
</comment>
<protein>
    <submittedName>
        <fullName evidence="2">Uncharacterized protein</fullName>
    </submittedName>
</protein>
<feature type="transmembrane region" description="Helical" evidence="1">
    <location>
        <begin position="27"/>
        <end position="48"/>
    </location>
</feature>
<accession>A0ABT4W9I0</accession>
<keyword evidence="1" id="KW-0472">Membrane</keyword>
<keyword evidence="1" id="KW-1133">Transmembrane helix</keyword>
<name>A0ABT4W9I0_9FLAO</name>
<evidence type="ECO:0000313" key="2">
    <source>
        <dbReference type="EMBL" id="MDA6069214.1"/>
    </source>
</evidence>
<proteinExistence type="predicted"/>
<dbReference type="RefSeq" id="WP_271335029.1">
    <property type="nucleotide sequence ID" value="NZ_JAMZNK010000007.1"/>
</dbReference>
<dbReference type="Proteomes" id="UP001212170">
    <property type="component" value="Unassembled WGS sequence"/>
</dbReference>
<dbReference type="EMBL" id="JAMZNK010000007">
    <property type="protein sequence ID" value="MDA6069214.1"/>
    <property type="molecule type" value="Genomic_DNA"/>
</dbReference>
<reference evidence="2 3" key="1">
    <citation type="journal article" date="2023" name="Chemosphere">
        <title>Whole genome analysis of Flavobacterium aziz-sancarii sp. nov., isolated from Ardley Island (Antarctica), revealed a rich resistome and bioremediation potential.</title>
        <authorList>
            <person name="Otur C."/>
            <person name="Okay S."/>
            <person name="Kurt-Kizildogan A."/>
        </authorList>
    </citation>
    <scope>NUCLEOTIDE SEQUENCE [LARGE SCALE GENOMIC DNA]</scope>
    <source>
        <strain evidence="2 3">AC</strain>
    </source>
</reference>